<dbReference type="Proteomes" id="UP001151760">
    <property type="component" value="Unassembled WGS sequence"/>
</dbReference>
<name>A0ABQ5FLZ8_9ASTR</name>
<evidence type="ECO:0000313" key="1">
    <source>
        <dbReference type="EMBL" id="GJT63903.1"/>
    </source>
</evidence>
<reference evidence="1" key="1">
    <citation type="journal article" date="2022" name="Int. J. Mol. Sci.">
        <title>Draft Genome of Tanacetum Coccineum: Genomic Comparison of Closely Related Tanacetum-Family Plants.</title>
        <authorList>
            <person name="Yamashiro T."/>
            <person name="Shiraishi A."/>
            <person name="Nakayama K."/>
            <person name="Satake H."/>
        </authorList>
    </citation>
    <scope>NUCLEOTIDE SEQUENCE</scope>
</reference>
<gene>
    <name evidence="1" type="ORF">Tco_1015383</name>
</gene>
<dbReference type="EMBL" id="BQNB010017499">
    <property type="protein sequence ID" value="GJT63903.1"/>
    <property type="molecule type" value="Genomic_DNA"/>
</dbReference>
<organism evidence="1 2">
    <name type="scientific">Tanacetum coccineum</name>
    <dbReference type="NCBI Taxonomy" id="301880"/>
    <lineage>
        <taxon>Eukaryota</taxon>
        <taxon>Viridiplantae</taxon>
        <taxon>Streptophyta</taxon>
        <taxon>Embryophyta</taxon>
        <taxon>Tracheophyta</taxon>
        <taxon>Spermatophyta</taxon>
        <taxon>Magnoliopsida</taxon>
        <taxon>eudicotyledons</taxon>
        <taxon>Gunneridae</taxon>
        <taxon>Pentapetalae</taxon>
        <taxon>asterids</taxon>
        <taxon>campanulids</taxon>
        <taxon>Asterales</taxon>
        <taxon>Asteraceae</taxon>
        <taxon>Asteroideae</taxon>
        <taxon>Anthemideae</taxon>
        <taxon>Anthemidinae</taxon>
        <taxon>Tanacetum</taxon>
    </lineage>
</organism>
<reference evidence="1" key="2">
    <citation type="submission" date="2022-01" db="EMBL/GenBank/DDBJ databases">
        <authorList>
            <person name="Yamashiro T."/>
            <person name="Shiraishi A."/>
            <person name="Satake H."/>
            <person name="Nakayama K."/>
        </authorList>
    </citation>
    <scope>NUCLEOTIDE SEQUENCE</scope>
</reference>
<evidence type="ECO:0000313" key="2">
    <source>
        <dbReference type="Proteomes" id="UP001151760"/>
    </source>
</evidence>
<proteinExistence type="predicted"/>
<keyword evidence="2" id="KW-1185">Reference proteome</keyword>
<protein>
    <submittedName>
        <fullName evidence="1">Uncharacterized protein</fullName>
    </submittedName>
</protein>
<sequence length="112" mass="12474">MAGLDEGLKMLKNRVVSEPPTFKPEFLLQASYNVINLKTNHVKSKEEGESWQIIKGTISFVADFFLALIEWPVIGMTKESSAASGPRSLNFIASTLNRAERLTVSDTHFEMA</sequence>
<comment type="caution">
    <text evidence="1">The sequence shown here is derived from an EMBL/GenBank/DDBJ whole genome shotgun (WGS) entry which is preliminary data.</text>
</comment>
<accession>A0ABQ5FLZ8</accession>